<name>A0A655JAZ0_MYCTX</name>
<evidence type="ECO:0000256" key="1">
    <source>
        <dbReference type="SAM" id="MobiDB-lite"/>
    </source>
</evidence>
<dbReference type="AlphaFoldDB" id="A0A655JAZ0"/>
<dbReference type="Proteomes" id="UP000046680">
    <property type="component" value="Unassembled WGS sequence"/>
</dbReference>
<feature type="region of interest" description="Disordered" evidence="1">
    <location>
        <begin position="1"/>
        <end position="25"/>
    </location>
</feature>
<evidence type="ECO:0000313" key="2">
    <source>
        <dbReference type="EMBL" id="CFS02882.1"/>
    </source>
</evidence>
<evidence type="ECO:0000313" key="3">
    <source>
        <dbReference type="Proteomes" id="UP000046680"/>
    </source>
</evidence>
<protein>
    <submittedName>
        <fullName evidence="2">Uncharacterized protein</fullName>
    </submittedName>
</protein>
<organism evidence="2 3">
    <name type="scientific">Mycobacterium tuberculosis</name>
    <dbReference type="NCBI Taxonomy" id="1773"/>
    <lineage>
        <taxon>Bacteria</taxon>
        <taxon>Bacillati</taxon>
        <taxon>Actinomycetota</taxon>
        <taxon>Actinomycetes</taxon>
        <taxon>Mycobacteriales</taxon>
        <taxon>Mycobacteriaceae</taxon>
        <taxon>Mycobacterium</taxon>
        <taxon>Mycobacterium tuberculosis complex</taxon>
    </lineage>
</organism>
<accession>A0A655JAZ0</accession>
<proteinExistence type="predicted"/>
<dbReference type="EMBL" id="CGCX01001880">
    <property type="protein sequence ID" value="CFS02882.1"/>
    <property type="molecule type" value="Genomic_DNA"/>
</dbReference>
<sequence length="52" mass="5189">MPVGDLTPVIHAGPAERVGADPHPGLANGGDIDHVRQVIDIVAQVVVSLGGA</sequence>
<reference evidence="2 3" key="1">
    <citation type="submission" date="2015-03" db="EMBL/GenBank/DDBJ databases">
        <authorList>
            <consortium name="Pathogen Informatics"/>
        </authorList>
    </citation>
    <scope>NUCLEOTIDE SEQUENCE [LARGE SCALE GENOMIC DNA]</scope>
    <source>
        <strain evidence="2 3">C09601061</strain>
    </source>
</reference>
<gene>
    <name evidence="2" type="ORF">ERS007657_03652</name>
</gene>